<dbReference type="GO" id="GO:0009432">
    <property type="term" value="P:SOS response"/>
    <property type="evidence" value="ECO:0007669"/>
    <property type="project" value="UniProtKB-UniRule"/>
</dbReference>
<dbReference type="InterPro" id="IPR018078">
    <property type="entry name" value="DNA-binding_RecF_CS"/>
</dbReference>
<dbReference type="InterPro" id="IPR027417">
    <property type="entry name" value="P-loop_NTPase"/>
</dbReference>
<sequence>MSLEQLDIKRLRNLQQVRLQPGPRLNVLSGANGSGKTSLLEAIHLLSLGRSFRTHRLKAVMQHEAEAFAVHGRIRHDDGMLWSVGFERRRDEDDSRIQLQGRRPDSLVELARLLPVQVINPDTFRLLEGGPRERRQFIDWGAFHLDTRFIHHWQRFQRALKQRNHLLRHGRMDVLQLRLWEAELATHGEAVDQLRGQLVTALRPIFEQLLGALTEITDLKLGYSRGWDKQTPLAALLEASRSRDQDQGFTQSGPQRADLRLTRYGRPAVDMLSRGQQKLVVSALKLAQGQLLETLVARRCLYLVDDLPSELDLHHRALFCEQLKAQAGQVMMTTVETESLRHCLGADDTEVAWFHVEHGQISPAKPFMTGVSNE</sequence>
<dbReference type="Pfam" id="PF02463">
    <property type="entry name" value="SMC_N"/>
    <property type="match status" value="1"/>
</dbReference>
<dbReference type="InterPro" id="IPR042174">
    <property type="entry name" value="RecF_2"/>
</dbReference>
<dbReference type="GO" id="GO:0000731">
    <property type="term" value="P:DNA synthesis involved in DNA repair"/>
    <property type="evidence" value="ECO:0007669"/>
    <property type="project" value="TreeGrafter"/>
</dbReference>
<dbReference type="PROSITE" id="PS00617">
    <property type="entry name" value="RECF_1"/>
    <property type="match status" value="1"/>
</dbReference>
<feature type="binding site" evidence="9">
    <location>
        <begin position="30"/>
        <end position="37"/>
    </location>
    <ligand>
        <name>ATP</name>
        <dbReference type="ChEBI" id="CHEBI:30616"/>
    </ligand>
</feature>
<dbReference type="PANTHER" id="PTHR32182:SF0">
    <property type="entry name" value="DNA REPLICATION AND REPAIR PROTEIN RECF"/>
    <property type="match status" value="1"/>
</dbReference>
<evidence type="ECO:0000259" key="11">
    <source>
        <dbReference type="Pfam" id="PF02463"/>
    </source>
</evidence>
<evidence type="ECO:0000256" key="1">
    <source>
        <dbReference type="ARBA" id="ARBA00004496"/>
    </source>
</evidence>
<dbReference type="GO" id="GO:0006302">
    <property type="term" value="P:double-strand break repair"/>
    <property type="evidence" value="ECO:0007669"/>
    <property type="project" value="TreeGrafter"/>
</dbReference>
<keyword evidence="6 9" id="KW-0547">Nucleotide-binding</keyword>
<dbReference type="GO" id="GO:0005524">
    <property type="term" value="F:ATP binding"/>
    <property type="evidence" value="ECO:0007669"/>
    <property type="project" value="UniProtKB-UniRule"/>
</dbReference>
<evidence type="ECO:0000256" key="3">
    <source>
        <dbReference type="ARBA" id="ARBA00020170"/>
    </source>
</evidence>
<comment type="function">
    <text evidence="9 10">The RecF protein is involved in DNA metabolism; it is required for DNA replication and normal SOS inducibility. RecF binds preferentially to single-stranded, linear DNA. It also seems to bind ATP.</text>
</comment>
<dbReference type="InterPro" id="IPR001238">
    <property type="entry name" value="DNA-binding_RecF"/>
</dbReference>
<evidence type="ECO:0000256" key="7">
    <source>
        <dbReference type="ARBA" id="ARBA00022840"/>
    </source>
</evidence>
<comment type="caution">
    <text evidence="12">The sequence shown here is derived from an EMBL/GenBank/DDBJ whole genome shotgun (WGS) entry which is preliminary data.</text>
</comment>
<dbReference type="GO" id="GO:0003697">
    <property type="term" value="F:single-stranded DNA binding"/>
    <property type="evidence" value="ECO:0007669"/>
    <property type="project" value="UniProtKB-UniRule"/>
</dbReference>
<dbReference type="HAMAP" id="MF_00365">
    <property type="entry name" value="RecF"/>
    <property type="match status" value="1"/>
</dbReference>
<dbReference type="Gene3D" id="1.20.1050.90">
    <property type="entry name" value="RecF/RecN/SMC, N-terminal domain"/>
    <property type="match status" value="1"/>
</dbReference>
<organism evidence="12 13">
    <name type="scientific">Terasakiispira papahanaumokuakeensis</name>
    <dbReference type="NCBI Taxonomy" id="197479"/>
    <lineage>
        <taxon>Bacteria</taxon>
        <taxon>Pseudomonadati</taxon>
        <taxon>Pseudomonadota</taxon>
        <taxon>Gammaproteobacteria</taxon>
        <taxon>Oceanospirillales</taxon>
        <taxon>Terasakiispira</taxon>
    </lineage>
</organism>
<keyword evidence="13" id="KW-1185">Reference proteome</keyword>
<keyword evidence="9 10" id="KW-0234">DNA repair</keyword>
<keyword evidence="5 9" id="KW-0235">DNA replication</keyword>
<dbReference type="Proteomes" id="UP000094291">
    <property type="component" value="Unassembled WGS sequence"/>
</dbReference>
<comment type="subcellular location">
    <subcellularLocation>
        <location evidence="1 9 10">Cytoplasm</location>
    </subcellularLocation>
</comment>
<evidence type="ECO:0000256" key="4">
    <source>
        <dbReference type="ARBA" id="ARBA00022490"/>
    </source>
</evidence>
<accession>A0A1E2VCL6</accession>
<dbReference type="GO" id="GO:0006260">
    <property type="term" value="P:DNA replication"/>
    <property type="evidence" value="ECO:0007669"/>
    <property type="project" value="UniProtKB-UniRule"/>
</dbReference>
<evidence type="ECO:0000256" key="10">
    <source>
        <dbReference type="RuleBase" id="RU000578"/>
    </source>
</evidence>
<evidence type="ECO:0000256" key="8">
    <source>
        <dbReference type="ARBA" id="ARBA00023125"/>
    </source>
</evidence>
<evidence type="ECO:0000313" key="13">
    <source>
        <dbReference type="Proteomes" id="UP000094291"/>
    </source>
</evidence>
<evidence type="ECO:0000256" key="9">
    <source>
        <dbReference type="HAMAP-Rule" id="MF_00365"/>
    </source>
</evidence>
<proteinExistence type="inferred from homology"/>
<gene>
    <name evidence="9" type="primary">recF</name>
    <name evidence="12" type="ORF">BFW38_15770</name>
</gene>
<dbReference type="PROSITE" id="PS00618">
    <property type="entry name" value="RECF_2"/>
    <property type="match status" value="1"/>
</dbReference>
<name>A0A1E2VCL6_9GAMM</name>
<dbReference type="SUPFAM" id="SSF52540">
    <property type="entry name" value="P-loop containing nucleoside triphosphate hydrolases"/>
    <property type="match status" value="1"/>
</dbReference>
<dbReference type="RefSeq" id="WP_068999752.1">
    <property type="nucleotide sequence ID" value="NZ_MDTQ01000001.1"/>
</dbReference>
<dbReference type="InterPro" id="IPR003395">
    <property type="entry name" value="RecF/RecN/SMC_N"/>
</dbReference>
<dbReference type="AlphaFoldDB" id="A0A1E2VCL6"/>
<keyword evidence="7 9" id="KW-0067">ATP-binding</keyword>
<dbReference type="PANTHER" id="PTHR32182">
    <property type="entry name" value="DNA REPLICATION AND REPAIR PROTEIN RECF"/>
    <property type="match status" value="1"/>
</dbReference>
<evidence type="ECO:0000256" key="2">
    <source>
        <dbReference type="ARBA" id="ARBA00008016"/>
    </source>
</evidence>
<dbReference type="NCBIfam" id="TIGR00611">
    <property type="entry name" value="recf"/>
    <property type="match status" value="1"/>
</dbReference>
<keyword evidence="9 10" id="KW-0742">SOS response</keyword>
<dbReference type="Gene3D" id="3.40.50.300">
    <property type="entry name" value="P-loop containing nucleotide triphosphate hydrolases"/>
    <property type="match status" value="1"/>
</dbReference>
<comment type="similarity">
    <text evidence="2 9 10">Belongs to the RecF family.</text>
</comment>
<feature type="domain" description="RecF/RecN/SMC N-terminal" evidence="11">
    <location>
        <begin position="3"/>
        <end position="348"/>
    </location>
</feature>
<reference evidence="12 13" key="1">
    <citation type="submission" date="2016-08" db="EMBL/GenBank/DDBJ databases">
        <authorList>
            <person name="Seilhamer J.J."/>
        </authorList>
    </citation>
    <scope>NUCLEOTIDE SEQUENCE [LARGE SCALE GENOMIC DNA]</scope>
    <source>
        <strain evidence="12 13">PH27A</strain>
    </source>
</reference>
<dbReference type="OrthoDB" id="9803889at2"/>
<keyword evidence="9 10" id="KW-0227">DNA damage</keyword>
<keyword evidence="8 9" id="KW-0238">DNA-binding</keyword>
<dbReference type="EMBL" id="MDTQ01000001">
    <property type="protein sequence ID" value="ODC04768.1"/>
    <property type="molecule type" value="Genomic_DNA"/>
</dbReference>
<evidence type="ECO:0000313" key="12">
    <source>
        <dbReference type="EMBL" id="ODC04768.1"/>
    </source>
</evidence>
<dbReference type="STRING" id="197479.BFW38_15770"/>
<evidence type="ECO:0000256" key="6">
    <source>
        <dbReference type="ARBA" id="ARBA00022741"/>
    </source>
</evidence>
<evidence type="ECO:0000256" key="5">
    <source>
        <dbReference type="ARBA" id="ARBA00022705"/>
    </source>
</evidence>
<protein>
    <recommendedName>
        <fullName evidence="3 9">DNA replication and repair protein RecF</fullName>
    </recommendedName>
</protein>
<dbReference type="GO" id="GO:0005737">
    <property type="term" value="C:cytoplasm"/>
    <property type="evidence" value="ECO:0007669"/>
    <property type="project" value="UniProtKB-SubCell"/>
</dbReference>
<keyword evidence="4 9" id="KW-0963">Cytoplasm</keyword>